<dbReference type="Proteomes" id="UP000464207">
    <property type="component" value="Segment"/>
</dbReference>
<reference evidence="2" key="1">
    <citation type="submission" date="2019-12" db="EMBL/GenBank/DDBJ databases">
        <authorList>
            <person name="Olsen N.S."/>
            <person name="Junco L.M.F."/>
            <person name="Kot W."/>
            <person name="Hansen L.H."/>
        </authorList>
    </citation>
    <scope>NUCLEOTIDE SEQUENCE [LARGE SCALE GENOMIC DNA]</scope>
</reference>
<name>A0A6C6XYI3_9CAUD</name>
<organism evidence="1 2">
    <name type="scientific">Escherichia phage egaa</name>
    <dbReference type="NCBI Taxonomy" id="2696393"/>
    <lineage>
        <taxon>Viruses</taxon>
        <taxon>Duplodnaviria</taxon>
        <taxon>Heunggongvirae</taxon>
        <taxon>Uroviricota</taxon>
        <taxon>Caudoviricetes</taxon>
        <taxon>Drexlerviridae</taxon>
        <taxon>Tempevirinae</taxon>
        <taxon>Hanrivervirus</taxon>
        <taxon>Hanrivervirus egaa</taxon>
    </lineage>
</organism>
<evidence type="ECO:0000313" key="1">
    <source>
        <dbReference type="EMBL" id="QHR70416.1"/>
    </source>
</evidence>
<gene>
    <name evidence="1" type="ORF">egaa_6</name>
</gene>
<proteinExistence type="predicted"/>
<keyword evidence="2" id="KW-1185">Reference proteome</keyword>
<sequence>MAYTNSDFKNSTETIKAQLIKQRAYRFWLDYHDLRKEIDNIIKTGSAFCSNRTVWRNMNAQYGHGKIRVFGEAVEAYVFSATKAVSFNVVGINQMRLIIFHNSWMIPVSNDHYGGDGKRANRHSYFN</sequence>
<protein>
    <submittedName>
        <fullName evidence="1">Uncharacterized protein</fullName>
    </submittedName>
</protein>
<accession>A0A6C6XYI3</accession>
<dbReference type="EMBL" id="MN850607">
    <property type="protein sequence ID" value="QHR70416.1"/>
    <property type="molecule type" value="Genomic_DNA"/>
</dbReference>
<evidence type="ECO:0000313" key="2">
    <source>
        <dbReference type="Proteomes" id="UP000464207"/>
    </source>
</evidence>